<evidence type="ECO:0000256" key="6">
    <source>
        <dbReference type="RuleBase" id="RU000688"/>
    </source>
</evidence>
<keyword evidence="4 7" id="KW-1133">Transmembrane helix</keyword>
<dbReference type="Proteomes" id="UP001159427">
    <property type="component" value="Unassembled WGS sequence"/>
</dbReference>
<keyword evidence="6" id="KW-0807">Transducer</keyword>
<organism evidence="9 10">
    <name type="scientific">Porites evermanni</name>
    <dbReference type="NCBI Taxonomy" id="104178"/>
    <lineage>
        <taxon>Eukaryota</taxon>
        <taxon>Metazoa</taxon>
        <taxon>Cnidaria</taxon>
        <taxon>Anthozoa</taxon>
        <taxon>Hexacorallia</taxon>
        <taxon>Scleractinia</taxon>
        <taxon>Fungiina</taxon>
        <taxon>Poritidae</taxon>
        <taxon>Porites</taxon>
    </lineage>
</organism>
<keyword evidence="2" id="KW-1003">Cell membrane</keyword>
<feature type="transmembrane region" description="Helical" evidence="7">
    <location>
        <begin position="48"/>
        <end position="71"/>
    </location>
</feature>
<dbReference type="InterPro" id="IPR017452">
    <property type="entry name" value="GPCR_Rhodpsn_7TM"/>
</dbReference>
<evidence type="ECO:0000256" key="3">
    <source>
        <dbReference type="ARBA" id="ARBA00022692"/>
    </source>
</evidence>
<comment type="subcellular location">
    <subcellularLocation>
        <location evidence="1">Cell membrane</location>
        <topology evidence="1">Multi-pass membrane protein</topology>
    </subcellularLocation>
</comment>
<dbReference type="CDD" id="cd00637">
    <property type="entry name" value="7tm_classA_rhodopsin-like"/>
    <property type="match status" value="2"/>
</dbReference>
<evidence type="ECO:0000313" key="9">
    <source>
        <dbReference type="EMBL" id="CAH3019765.1"/>
    </source>
</evidence>
<evidence type="ECO:0000256" key="7">
    <source>
        <dbReference type="SAM" id="Phobius"/>
    </source>
</evidence>
<keyword evidence="6" id="KW-0675">Receptor</keyword>
<feature type="transmembrane region" description="Helical" evidence="7">
    <location>
        <begin position="216"/>
        <end position="234"/>
    </location>
</feature>
<dbReference type="PROSITE" id="PS00237">
    <property type="entry name" value="G_PROTEIN_RECEP_F1_1"/>
    <property type="match status" value="2"/>
</dbReference>
<evidence type="ECO:0000256" key="4">
    <source>
        <dbReference type="ARBA" id="ARBA00022989"/>
    </source>
</evidence>
<evidence type="ECO:0000313" key="10">
    <source>
        <dbReference type="Proteomes" id="UP001159427"/>
    </source>
</evidence>
<dbReference type="EMBL" id="CALNXI010000125">
    <property type="protein sequence ID" value="CAH3019765.1"/>
    <property type="molecule type" value="Genomic_DNA"/>
</dbReference>
<feature type="transmembrane region" description="Helical" evidence="7">
    <location>
        <begin position="134"/>
        <end position="157"/>
    </location>
</feature>
<feature type="domain" description="G-protein coupled receptors family 1 profile" evidence="8">
    <location>
        <begin position="28"/>
        <end position="431"/>
    </location>
</feature>
<comment type="similarity">
    <text evidence="6">Belongs to the G-protein coupled receptor 1 family.</text>
</comment>
<proteinExistence type="inferred from homology"/>
<gene>
    <name evidence="9" type="ORF">PEVE_00004083</name>
</gene>
<dbReference type="PROSITE" id="PS50262">
    <property type="entry name" value="G_PROTEIN_RECEP_F1_2"/>
    <property type="match status" value="1"/>
</dbReference>
<evidence type="ECO:0000259" key="8">
    <source>
        <dbReference type="PROSITE" id="PS50262"/>
    </source>
</evidence>
<feature type="transmembrane region" description="Helical" evidence="7">
    <location>
        <begin position="373"/>
        <end position="390"/>
    </location>
</feature>
<keyword evidence="6" id="KW-0297">G-protein coupled receptor</keyword>
<dbReference type="Pfam" id="PF00001">
    <property type="entry name" value="7tm_1"/>
    <property type="match status" value="2"/>
</dbReference>
<feature type="transmembrane region" description="Helical" evidence="7">
    <location>
        <begin position="319"/>
        <end position="338"/>
    </location>
</feature>
<keyword evidence="10" id="KW-1185">Reference proteome</keyword>
<dbReference type="PRINTS" id="PR00237">
    <property type="entry name" value="GPCRRHODOPSN"/>
</dbReference>
<feature type="transmembrane region" description="Helical" evidence="7">
    <location>
        <begin position="6"/>
        <end position="28"/>
    </location>
</feature>
<feature type="transmembrane region" description="Helical" evidence="7">
    <location>
        <begin position="163"/>
        <end position="185"/>
    </location>
</feature>
<dbReference type="Gene3D" id="1.20.1070.10">
    <property type="entry name" value="Rhodopsin 7-helix transmembrane proteins"/>
    <property type="match status" value="2"/>
</dbReference>
<feature type="transmembrane region" description="Helical" evidence="7">
    <location>
        <begin position="257"/>
        <end position="280"/>
    </location>
</feature>
<dbReference type="PANTHER" id="PTHR22750">
    <property type="entry name" value="G-PROTEIN COUPLED RECEPTOR"/>
    <property type="match status" value="1"/>
</dbReference>
<comment type="caution">
    <text evidence="9">The sequence shown here is derived from an EMBL/GenBank/DDBJ whole genome shotgun (WGS) entry which is preliminary data.</text>
</comment>
<dbReference type="SUPFAM" id="SSF81321">
    <property type="entry name" value="Family A G protein-coupled receptor-like"/>
    <property type="match status" value="2"/>
</dbReference>
<dbReference type="InterPro" id="IPR000276">
    <property type="entry name" value="GPCR_Rhodpsn"/>
</dbReference>
<sequence length="457" mass="52604">MTEARNFYSSYIALCILNGFLCCIAIILNGITIHAIRKTSALPNTLRILLLSLAFSDLGVGLLVQPLNIAFFVMEMGPNAESHPTYKITAYVQRVVVNLFYYATFFDILALSVDRFLSIYLHLRYQELVTHKRVVAVVISIWISSSFISSIHFWIATDIIRDAIYLTIELACLLTTTLLYCKIYLAVKRHKRQIQALQIQQQAQNETVGYRGRFKTAIAAFYIYLVFLACYLPHNCSYVSRVITGSYSLDGLVPLNLFYYATFFGVTALSVERFLAIFFHLRYQELVTYKRVVAAVISIWISCAFLSCIQFWTTPLIRNVVYVTIELACLLTTALLYYKIYQAVRRHTREIESVQVETLGGDITRTTRRFKSAIGTFYIYLAFLACYLPHNCTYLARLILGSSINLDLVLHLMQYTLTLTWRNSSLNPLIYTWKMKLVRLVIRNTLQNILINRFSRG</sequence>
<keyword evidence="5 7" id="KW-0472">Membrane</keyword>
<feature type="transmembrane region" description="Helical" evidence="7">
    <location>
        <begin position="292"/>
        <end position="313"/>
    </location>
</feature>
<reference evidence="9 10" key="1">
    <citation type="submission" date="2022-05" db="EMBL/GenBank/DDBJ databases">
        <authorList>
            <consortium name="Genoscope - CEA"/>
            <person name="William W."/>
        </authorList>
    </citation>
    <scope>NUCLEOTIDE SEQUENCE [LARGE SCALE GENOMIC DNA]</scope>
</reference>
<name>A0ABN8LUK1_9CNID</name>
<evidence type="ECO:0000256" key="1">
    <source>
        <dbReference type="ARBA" id="ARBA00004651"/>
    </source>
</evidence>
<keyword evidence="3 6" id="KW-0812">Transmembrane</keyword>
<evidence type="ECO:0000256" key="2">
    <source>
        <dbReference type="ARBA" id="ARBA00022475"/>
    </source>
</evidence>
<protein>
    <recommendedName>
        <fullName evidence="8">G-protein coupled receptors family 1 profile domain-containing protein</fullName>
    </recommendedName>
</protein>
<evidence type="ECO:0000256" key="5">
    <source>
        <dbReference type="ARBA" id="ARBA00023136"/>
    </source>
</evidence>
<feature type="transmembrane region" description="Helical" evidence="7">
    <location>
        <begin position="91"/>
        <end position="113"/>
    </location>
</feature>
<accession>A0ABN8LUK1</accession>